<protein>
    <submittedName>
        <fullName evidence="2">Uncharacterized protein</fullName>
    </submittedName>
</protein>
<evidence type="ECO:0000313" key="2">
    <source>
        <dbReference type="EMBL" id="CBI11827.1"/>
    </source>
</evidence>
<reference evidence="2" key="1">
    <citation type="submission" date="2009-10" db="EMBL/GenBank/DDBJ databases">
        <title>Diversity of trophic interactions inside an arsenic-rich microbial ecosystem.</title>
        <authorList>
            <person name="Bertin P.N."/>
            <person name="Heinrich-Salmeron A."/>
            <person name="Pelletier E."/>
            <person name="Goulhen-Chollet F."/>
            <person name="Arsene-Ploetze F."/>
            <person name="Gallien S."/>
            <person name="Calteau A."/>
            <person name="Vallenet D."/>
            <person name="Casiot C."/>
            <person name="Chane-Woon-Ming B."/>
            <person name="Giloteaux L."/>
            <person name="Barakat M."/>
            <person name="Bonnefoy V."/>
            <person name="Bruneel O."/>
            <person name="Chandler M."/>
            <person name="Cleiss J."/>
            <person name="Duran R."/>
            <person name="Elbaz-Poulichet F."/>
            <person name="Fonknechten N."/>
            <person name="Lauga B."/>
            <person name="Mornico D."/>
            <person name="Ortet P."/>
            <person name="Schaeffer C."/>
            <person name="Siguier P."/>
            <person name="Alexander Thil Smith A."/>
            <person name="Van Dorsselaer A."/>
            <person name="Weissenbach J."/>
            <person name="Medigue C."/>
            <person name="Le Paslier D."/>
        </authorList>
    </citation>
    <scope>NUCLEOTIDE SEQUENCE</scope>
</reference>
<keyword evidence="1" id="KW-0472">Membrane</keyword>
<evidence type="ECO:0000256" key="1">
    <source>
        <dbReference type="SAM" id="Phobius"/>
    </source>
</evidence>
<organism evidence="2">
    <name type="scientific">mine drainage metagenome</name>
    <dbReference type="NCBI Taxonomy" id="410659"/>
    <lineage>
        <taxon>unclassified sequences</taxon>
        <taxon>metagenomes</taxon>
        <taxon>ecological metagenomes</taxon>
    </lineage>
</organism>
<sequence length="150" mass="17231">MGISDYIAFFALVVSVLSSIFAWKAGNEAKKANEISLHFKKLEIYEEVISFTNCFHGLFNVPTAERLKTFQTSAVQRAEIYLSNEVFLRLQEIYTHCNTSEIWLSIAQGETRQGDGNMLSELEVRREYKLVLEMLYPVIQVIKTEARIAQ</sequence>
<gene>
    <name evidence="2" type="ORF">CARN7_2675</name>
</gene>
<keyword evidence="1" id="KW-0812">Transmembrane</keyword>
<dbReference type="EMBL" id="CABR01000171">
    <property type="protein sequence ID" value="CBI11827.1"/>
    <property type="molecule type" value="Genomic_DNA"/>
</dbReference>
<comment type="caution">
    <text evidence="2">The sequence shown here is derived from an EMBL/GenBank/DDBJ whole genome shotgun (WGS) entry which is preliminary data.</text>
</comment>
<dbReference type="AlphaFoldDB" id="E6QX53"/>
<keyword evidence="1" id="KW-1133">Transmembrane helix</keyword>
<feature type="transmembrane region" description="Helical" evidence="1">
    <location>
        <begin position="6"/>
        <end position="23"/>
    </location>
</feature>
<accession>E6QX53</accession>
<name>E6QX53_9ZZZZ</name>
<proteinExistence type="predicted"/>